<dbReference type="InterPro" id="IPR036338">
    <property type="entry name" value="Aha1"/>
</dbReference>
<evidence type="ECO:0000259" key="3">
    <source>
        <dbReference type="SMART" id="SM01000"/>
    </source>
</evidence>
<feature type="region of interest" description="Disordered" evidence="2">
    <location>
        <begin position="279"/>
        <end position="308"/>
    </location>
</feature>
<dbReference type="Proteomes" id="UP000825729">
    <property type="component" value="Unassembled WGS sequence"/>
</dbReference>
<dbReference type="SMART" id="SM01000">
    <property type="entry name" value="Aha1_N"/>
    <property type="match status" value="1"/>
</dbReference>
<dbReference type="Pfam" id="PF09229">
    <property type="entry name" value="Aha1_N"/>
    <property type="match status" value="1"/>
</dbReference>
<gene>
    <name evidence="4" type="ORF">H6P81_010116</name>
</gene>
<evidence type="ECO:0000256" key="1">
    <source>
        <dbReference type="ARBA" id="ARBA00006817"/>
    </source>
</evidence>
<dbReference type="GO" id="GO:0001671">
    <property type="term" value="F:ATPase activator activity"/>
    <property type="evidence" value="ECO:0007669"/>
    <property type="project" value="InterPro"/>
</dbReference>
<dbReference type="InterPro" id="IPR015310">
    <property type="entry name" value="AHSA1-like_N"/>
</dbReference>
<comment type="similarity">
    <text evidence="1">Belongs to the AHA1 family.</text>
</comment>
<feature type="domain" description="Activator of Hsp90 ATPase AHSA1-like N-terminal" evidence="3">
    <location>
        <begin position="58"/>
        <end position="198"/>
    </location>
</feature>
<dbReference type="SUPFAM" id="SSF103111">
    <property type="entry name" value="Activator of Hsp90 ATPase, Aha1"/>
    <property type="match status" value="1"/>
</dbReference>
<name>A0AAV7ER80_ARIFI</name>
<dbReference type="EMBL" id="JAINDJ010000004">
    <property type="protein sequence ID" value="KAG9450151.1"/>
    <property type="molecule type" value="Genomic_DNA"/>
</dbReference>
<feature type="compositionally biased region" description="Basic and acidic residues" evidence="2">
    <location>
        <begin position="279"/>
        <end position="295"/>
    </location>
</feature>
<evidence type="ECO:0000313" key="5">
    <source>
        <dbReference type="Proteomes" id="UP000825729"/>
    </source>
</evidence>
<evidence type="ECO:0000256" key="2">
    <source>
        <dbReference type="SAM" id="MobiDB-lite"/>
    </source>
</evidence>
<dbReference type="GO" id="GO:0005829">
    <property type="term" value="C:cytosol"/>
    <property type="evidence" value="ECO:0007669"/>
    <property type="project" value="TreeGrafter"/>
</dbReference>
<dbReference type="PANTHER" id="PTHR13009:SF22">
    <property type="entry name" value="LD43819P"/>
    <property type="match status" value="1"/>
</dbReference>
<dbReference type="GO" id="GO:0006457">
    <property type="term" value="P:protein folding"/>
    <property type="evidence" value="ECO:0007669"/>
    <property type="project" value="TreeGrafter"/>
</dbReference>
<proteinExistence type="inferred from homology"/>
<dbReference type="Gene3D" id="3.15.10.20">
    <property type="entry name" value="Activator of Hsp90 ATPase Aha1, N-terminal domain"/>
    <property type="match status" value="1"/>
</dbReference>
<dbReference type="PANTHER" id="PTHR13009">
    <property type="entry name" value="HEAT SHOCK PROTEIN 90 HSP90 CO-CHAPERONE AHA-1"/>
    <property type="match status" value="1"/>
</dbReference>
<evidence type="ECO:0000313" key="4">
    <source>
        <dbReference type="EMBL" id="KAG9450151.1"/>
    </source>
</evidence>
<sequence>METEVAEKQSSYRYWVRETREDAASLPVPRKLTEEDMSKQPQSNVLGSVWNQAGTWEEKNLNSWASSRIKELLTSLSSVQFANGKADITEVTKCSGDAFLVTVRNKKRVGYTYELTLKFKGEWKVKEDQKKVKGHLDIPEFSFGELEDLQVDVRLSDDKDLIHEEKEQIARDVKLFLSPIREKLEQFESELKDRYNSSIPISLALLSKDVLVPIFFSLGLARLKNKLQEAFTDASPDAAKPGKRGSQSLVLTILTNPPLEPLVFFACVDRQSRTAEVMDRRRPNIHSGRDHRSTQAEENGEVAGVWIS</sequence>
<reference evidence="4 5" key="1">
    <citation type="submission" date="2021-07" db="EMBL/GenBank/DDBJ databases">
        <title>The Aristolochia fimbriata genome: insights into angiosperm evolution, floral development and chemical biosynthesis.</title>
        <authorList>
            <person name="Jiao Y."/>
        </authorList>
    </citation>
    <scope>NUCLEOTIDE SEQUENCE [LARGE SCALE GENOMIC DNA]</scope>
    <source>
        <strain evidence="4">IBCAS-2021</strain>
        <tissue evidence="4">Leaf</tissue>
    </source>
</reference>
<dbReference type="GO" id="GO:0051087">
    <property type="term" value="F:protein-folding chaperone binding"/>
    <property type="evidence" value="ECO:0007669"/>
    <property type="project" value="InterPro"/>
</dbReference>
<comment type="caution">
    <text evidence="4">The sequence shown here is derived from an EMBL/GenBank/DDBJ whole genome shotgun (WGS) entry which is preliminary data.</text>
</comment>
<accession>A0AAV7ER80</accession>
<dbReference type="AlphaFoldDB" id="A0AAV7ER80"/>
<keyword evidence="5" id="KW-1185">Reference proteome</keyword>
<organism evidence="4 5">
    <name type="scientific">Aristolochia fimbriata</name>
    <name type="common">White veined hardy Dutchman's pipe vine</name>
    <dbReference type="NCBI Taxonomy" id="158543"/>
    <lineage>
        <taxon>Eukaryota</taxon>
        <taxon>Viridiplantae</taxon>
        <taxon>Streptophyta</taxon>
        <taxon>Embryophyta</taxon>
        <taxon>Tracheophyta</taxon>
        <taxon>Spermatophyta</taxon>
        <taxon>Magnoliopsida</taxon>
        <taxon>Magnoliidae</taxon>
        <taxon>Piperales</taxon>
        <taxon>Aristolochiaceae</taxon>
        <taxon>Aristolochia</taxon>
    </lineage>
</organism>
<protein>
    <recommendedName>
        <fullName evidence="3">Activator of Hsp90 ATPase AHSA1-like N-terminal domain-containing protein</fullName>
    </recommendedName>
</protein>